<dbReference type="Pfam" id="PF00196">
    <property type="entry name" value="GerE"/>
    <property type="match status" value="1"/>
</dbReference>
<dbReference type="EMBL" id="FNRQ01000006">
    <property type="protein sequence ID" value="SEB10265.1"/>
    <property type="molecule type" value="Genomic_DNA"/>
</dbReference>
<dbReference type="InterPro" id="IPR058245">
    <property type="entry name" value="NreC/VraR/RcsB-like_REC"/>
</dbReference>
<dbReference type="SMART" id="SM00421">
    <property type="entry name" value="HTH_LUXR"/>
    <property type="match status" value="1"/>
</dbReference>
<dbReference type="Gene3D" id="3.40.50.2300">
    <property type="match status" value="1"/>
</dbReference>
<dbReference type="GO" id="GO:0003677">
    <property type="term" value="F:DNA binding"/>
    <property type="evidence" value="ECO:0007669"/>
    <property type="project" value="UniProtKB-KW"/>
</dbReference>
<keyword evidence="1 3" id="KW-0597">Phosphoprotein</keyword>
<dbReference type="OrthoDB" id="8585266at2"/>
<dbReference type="RefSeq" id="WP_090535419.1">
    <property type="nucleotide sequence ID" value="NZ_FNRQ01000006.1"/>
</dbReference>
<dbReference type="SMART" id="SM00448">
    <property type="entry name" value="REC"/>
    <property type="match status" value="1"/>
</dbReference>
<evidence type="ECO:0000256" key="1">
    <source>
        <dbReference type="ARBA" id="ARBA00022553"/>
    </source>
</evidence>
<dbReference type="PROSITE" id="PS50043">
    <property type="entry name" value="HTH_LUXR_2"/>
    <property type="match status" value="1"/>
</dbReference>
<dbReference type="InterPro" id="IPR001789">
    <property type="entry name" value="Sig_transdc_resp-reg_receiver"/>
</dbReference>
<dbReference type="PRINTS" id="PR00038">
    <property type="entry name" value="HTHLUXR"/>
</dbReference>
<accession>A0A1H4GKW9</accession>
<organism evidence="6 7">
    <name type="scientific">Paraburkholderia sartisoli</name>
    <dbReference type="NCBI Taxonomy" id="83784"/>
    <lineage>
        <taxon>Bacteria</taxon>
        <taxon>Pseudomonadati</taxon>
        <taxon>Pseudomonadota</taxon>
        <taxon>Betaproteobacteria</taxon>
        <taxon>Burkholderiales</taxon>
        <taxon>Burkholderiaceae</taxon>
        <taxon>Paraburkholderia</taxon>
    </lineage>
</organism>
<dbReference type="InterPro" id="IPR000792">
    <property type="entry name" value="Tscrpt_reg_LuxR_C"/>
</dbReference>
<dbReference type="Pfam" id="PF00072">
    <property type="entry name" value="Response_reg"/>
    <property type="match status" value="1"/>
</dbReference>
<dbReference type="InterPro" id="IPR039420">
    <property type="entry name" value="WalR-like"/>
</dbReference>
<protein>
    <submittedName>
        <fullName evidence="6">Two component transcriptional regulator, LuxR family</fullName>
    </submittedName>
</protein>
<feature type="domain" description="HTH luxR-type" evidence="4">
    <location>
        <begin position="148"/>
        <end position="213"/>
    </location>
</feature>
<evidence type="ECO:0000259" key="4">
    <source>
        <dbReference type="PROSITE" id="PS50043"/>
    </source>
</evidence>
<dbReference type="InterPro" id="IPR036388">
    <property type="entry name" value="WH-like_DNA-bd_sf"/>
</dbReference>
<dbReference type="Proteomes" id="UP000198638">
    <property type="component" value="Unassembled WGS sequence"/>
</dbReference>
<feature type="modified residue" description="4-aspartylphosphate" evidence="3">
    <location>
        <position position="58"/>
    </location>
</feature>
<evidence type="ECO:0000256" key="3">
    <source>
        <dbReference type="PROSITE-ProRule" id="PRU00169"/>
    </source>
</evidence>
<dbReference type="PANTHER" id="PTHR43214">
    <property type="entry name" value="TWO-COMPONENT RESPONSE REGULATOR"/>
    <property type="match status" value="1"/>
</dbReference>
<keyword evidence="2" id="KW-0238">DNA-binding</keyword>
<dbReference type="SUPFAM" id="SSF52172">
    <property type="entry name" value="CheY-like"/>
    <property type="match status" value="1"/>
</dbReference>
<dbReference type="CDD" id="cd17535">
    <property type="entry name" value="REC_NarL-like"/>
    <property type="match status" value="1"/>
</dbReference>
<feature type="domain" description="Response regulatory" evidence="5">
    <location>
        <begin position="7"/>
        <end position="127"/>
    </location>
</feature>
<dbReference type="AlphaFoldDB" id="A0A1H4GKW9"/>
<dbReference type="PROSITE" id="PS50110">
    <property type="entry name" value="RESPONSE_REGULATORY"/>
    <property type="match status" value="1"/>
</dbReference>
<reference evidence="7" key="1">
    <citation type="submission" date="2016-10" db="EMBL/GenBank/DDBJ databases">
        <authorList>
            <person name="Varghese N."/>
            <person name="Submissions S."/>
        </authorList>
    </citation>
    <scope>NUCLEOTIDE SEQUENCE [LARGE SCALE GENOMIC DNA]</scope>
    <source>
        <strain evidence="7">LMG 24000</strain>
    </source>
</reference>
<dbReference type="STRING" id="83784.SAMN05192564_106120"/>
<proteinExistence type="predicted"/>
<evidence type="ECO:0000313" key="7">
    <source>
        <dbReference type="Proteomes" id="UP000198638"/>
    </source>
</evidence>
<evidence type="ECO:0000313" key="6">
    <source>
        <dbReference type="EMBL" id="SEB10265.1"/>
    </source>
</evidence>
<evidence type="ECO:0000259" key="5">
    <source>
        <dbReference type="PROSITE" id="PS50110"/>
    </source>
</evidence>
<dbReference type="GO" id="GO:0000160">
    <property type="term" value="P:phosphorelay signal transduction system"/>
    <property type="evidence" value="ECO:0007669"/>
    <property type="project" value="InterPro"/>
</dbReference>
<dbReference type="InterPro" id="IPR016032">
    <property type="entry name" value="Sig_transdc_resp-reg_C-effctor"/>
</dbReference>
<dbReference type="PANTHER" id="PTHR43214:SF17">
    <property type="entry name" value="TRANSCRIPTIONAL REGULATORY PROTEIN RCSB"/>
    <property type="match status" value="1"/>
</dbReference>
<name>A0A1H4GKW9_9BURK</name>
<dbReference type="SUPFAM" id="SSF46894">
    <property type="entry name" value="C-terminal effector domain of the bipartite response regulators"/>
    <property type="match status" value="1"/>
</dbReference>
<gene>
    <name evidence="6" type="ORF">SAMN05192564_106120</name>
</gene>
<dbReference type="CDD" id="cd06170">
    <property type="entry name" value="LuxR_C_like"/>
    <property type="match status" value="1"/>
</dbReference>
<keyword evidence="7" id="KW-1185">Reference proteome</keyword>
<dbReference type="Gene3D" id="1.10.10.10">
    <property type="entry name" value="Winged helix-like DNA-binding domain superfamily/Winged helix DNA-binding domain"/>
    <property type="match status" value="1"/>
</dbReference>
<sequence>MSVKPIRVALADDHPLIVVALRDCLRRAPGFEVVCECTNGSQLVQALAQNPADVAVTDFSMGHGDASIDGFNLLKRLSRLYPDTRIVVVSAQTNPGVVMRAMKLGARAFVSKEDQLDETVRACIHVTVSDGHFYSPSIRALLDSASANAAPATELTPRELEVVRLYAQGSLLSEIATKLGRSVSTVSSQKTMAMQKLGLQTNTDLIRYAYENGLI</sequence>
<dbReference type="GO" id="GO:0006355">
    <property type="term" value="P:regulation of DNA-templated transcription"/>
    <property type="evidence" value="ECO:0007669"/>
    <property type="project" value="InterPro"/>
</dbReference>
<evidence type="ECO:0000256" key="2">
    <source>
        <dbReference type="ARBA" id="ARBA00023125"/>
    </source>
</evidence>
<dbReference type="InterPro" id="IPR011006">
    <property type="entry name" value="CheY-like_superfamily"/>
</dbReference>